<dbReference type="Proteomes" id="UP000479043">
    <property type="component" value="Unassembled WGS sequence"/>
</dbReference>
<dbReference type="EMBL" id="WWEN01000005">
    <property type="protein sequence ID" value="MYM56259.1"/>
    <property type="molecule type" value="Genomic_DNA"/>
</dbReference>
<dbReference type="RefSeq" id="WP_160974122.1">
    <property type="nucleotide sequence ID" value="NZ_WWEN01000005.1"/>
</dbReference>
<dbReference type="SUPFAM" id="SSF75005">
    <property type="entry name" value="Arabinanase/levansucrase/invertase"/>
    <property type="match status" value="1"/>
</dbReference>
<evidence type="ECO:0000313" key="2">
    <source>
        <dbReference type="Proteomes" id="UP000479043"/>
    </source>
</evidence>
<dbReference type="Gene3D" id="2.115.10.20">
    <property type="entry name" value="Glycosyl hydrolase domain, family 43"/>
    <property type="match status" value="2"/>
</dbReference>
<name>A0A6L8LSW4_9RHOB</name>
<gene>
    <name evidence="1" type="ORF">GR167_13155</name>
</gene>
<protein>
    <recommendedName>
        <fullName evidence="3">Beta-xylosidase</fullName>
    </recommendedName>
</protein>
<proteinExistence type="predicted"/>
<reference evidence="1 2" key="1">
    <citation type="submission" date="2020-01" db="EMBL/GenBank/DDBJ databases">
        <authorList>
            <person name="Chen S."/>
        </authorList>
    </citation>
    <scope>NUCLEOTIDE SEQUENCE [LARGE SCALE GENOMIC DNA]</scope>
    <source>
        <strain evidence="1 2">GS-10</strain>
    </source>
</reference>
<dbReference type="AlphaFoldDB" id="A0A6L8LSW4"/>
<keyword evidence="2" id="KW-1185">Reference proteome</keyword>
<comment type="caution">
    <text evidence="1">The sequence shown here is derived from an EMBL/GenBank/DDBJ whole genome shotgun (WGS) entry which is preliminary data.</text>
</comment>
<accession>A0A6L8LSW4</accession>
<evidence type="ECO:0008006" key="3">
    <source>
        <dbReference type="Google" id="ProtNLM"/>
    </source>
</evidence>
<evidence type="ECO:0000313" key="1">
    <source>
        <dbReference type="EMBL" id="MYM56259.1"/>
    </source>
</evidence>
<organism evidence="1 2">
    <name type="scientific">Thalassovita mangrovi</name>
    <dbReference type="NCBI Taxonomy" id="2692236"/>
    <lineage>
        <taxon>Bacteria</taxon>
        <taxon>Pseudomonadati</taxon>
        <taxon>Pseudomonadota</taxon>
        <taxon>Alphaproteobacteria</taxon>
        <taxon>Rhodobacterales</taxon>
        <taxon>Roseobacteraceae</taxon>
        <taxon>Thalassovita</taxon>
    </lineage>
</organism>
<dbReference type="InterPro" id="IPR023296">
    <property type="entry name" value="Glyco_hydro_beta-prop_sf"/>
</dbReference>
<sequence>MTGALWSRKGMFLTAGGGDWISHAQVPTVLPLSDRLWRIFFGGRDAANRSRTFAADVDPSRDMEIRALYRDPVFPDAAPGRFDCDGTAPSCLRRQGDDYLLYYSGIRRDPDRDYNTQIGLARSGDGLDFGTHPQPIGRAHPGDRTPFVLAEKDGYRVWFVADCGPPEAFRYGIRTCFSPDGITWDESAVTAVPVQGGFTAQIRPWVTEWQGQRRLWFSERGDDFRKGGTHPYRVASCPVDEQGVACGPVTPVAFENPPRPGDFDDWMQGYAAIVPHGEGLIMVYNGNDFGRDGIGWAMLEQGADHALPL</sequence>